<reference evidence="1 2" key="1">
    <citation type="submission" date="2018-07" db="EMBL/GenBank/DDBJ databases">
        <title>Genomic Encyclopedia of Type Strains, Phase III (KMG-III): the genomes of soil and plant-associated and newly described type strains.</title>
        <authorList>
            <person name="Whitman W."/>
        </authorList>
    </citation>
    <scope>NUCLEOTIDE SEQUENCE [LARGE SCALE GENOMIC DNA]</scope>
    <source>
        <strain evidence="1 2">CECT 8488</strain>
    </source>
</reference>
<evidence type="ECO:0000313" key="2">
    <source>
        <dbReference type="Proteomes" id="UP000256845"/>
    </source>
</evidence>
<comment type="caution">
    <text evidence="1">The sequence shown here is derived from an EMBL/GenBank/DDBJ whole genome shotgun (WGS) entry which is preliminary data.</text>
</comment>
<organism evidence="1 2">
    <name type="scientific">Aestuariispira insulae</name>
    <dbReference type="NCBI Taxonomy" id="1461337"/>
    <lineage>
        <taxon>Bacteria</taxon>
        <taxon>Pseudomonadati</taxon>
        <taxon>Pseudomonadota</taxon>
        <taxon>Alphaproteobacteria</taxon>
        <taxon>Rhodospirillales</taxon>
        <taxon>Kiloniellaceae</taxon>
        <taxon>Aestuariispira</taxon>
    </lineage>
</organism>
<proteinExistence type="predicted"/>
<gene>
    <name evidence="1" type="ORF">DFP90_101330</name>
</gene>
<dbReference type="EMBL" id="QRDW01000001">
    <property type="protein sequence ID" value="RED53539.1"/>
    <property type="molecule type" value="Genomic_DNA"/>
</dbReference>
<protein>
    <submittedName>
        <fullName evidence="1">Uncharacterized protein</fullName>
    </submittedName>
</protein>
<name>A0A3D9HVU2_9PROT</name>
<dbReference type="AlphaFoldDB" id="A0A3D9HVU2"/>
<accession>A0A3D9HVU2</accession>
<evidence type="ECO:0000313" key="1">
    <source>
        <dbReference type="EMBL" id="RED53539.1"/>
    </source>
</evidence>
<sequence>MNKEAKISLPKTFLQRGVAVAFTTPALKYARLRITASGNWEAMLPGLSGSMGTYILPWFSLPEMVSFSLHDRALFDLVKTPADIQPPQLRRHLLSVQAEGYDGPDRALAAQDSLDREEEAGREIHYILIERALKQFGSDSDRSITADQLSDPNVMACAHQSLDVAKGQIGMIGEHVVATLRDWSDVILPIGLDQPQVNGYVMDQLQAIAAFTAELQEWASEESSSTAAMAGQISDAVSMSGRLAMETAEKLHMPEQNIRASLKNWPETRKMIRHLVHWCCWLLDGWPRLLDQWQREAEAPRFRQRELVAHLIQNLPVLPQEALSSNQMVLWANYRKNQKNWATLSLHGAPEEIDPDLQEMLDAFPVEEG</sequence>
<keyword evidence="2" id="KW-1185">Reference proteome</keyword>
<dbReference type="OrthoDB" id="7285430at2"/>
<dbReference type="Proteomes" id="UP000256845">
    <property type="component" value="Unassembled WGS sequence"/>
</dbReference>